<keyword evidence="7" id="KW-0333">Golgi apparatus</keyword>
<feature type="domain" description="T-SNARE coiled-coil homology" evidence="10">
    <location>
        <begin position="213"/>
        <end position="275"/>
    </location>
</feature>
<evidence type="ECO:0000256" key="4">
    <source>
        <dbReference type="ARBA" id="ARBA00022692"/>
    </source>
</evidence>
<proteinExistence type="inferred from homology"/>
<accession>A0A3L6KYP8</accession>
<dbReference type="Proteomes" id="UP000266743">
    <property type="component" value="Chromosome 10"/>
</dbReference>
<dbReference type="InterPro" id="IPR000727">
    <property type="entry name" value="T_SNARE_dom"/>
</dbReference>
<reference evidence="11" key="1">
    <citation type="submission" date="2018-09" db="EMBL/GenBank/DDBJ databases">
        <title>whole genome sequence of T. equiperdum IVM-t1 strain.</title>
        <authorList>
            <person name="Suganuma K."/>
        </authorList>
    </citation>
    <scope>NUCLEOTIDE SEQUENCE [LARGE SCALE GENOMIC DNA]</scope>
    <source>
        <strain evidence="11">IVM-t1</strain>
    </source>
</reference>
<dbReference type="GO" id="GO:0031201">
    <property type="term" value="C:SNARE complex"/>
    <property type="evidence" value="ECO:0007669"/>
    <property type="project" value="TreeGrafter"/>
</dbReference>
<organism evidence="11">
    <name type="scientific">Trypanosoma brucei equiperdum</name>
    <dbReference type="NCBI Taxonomy" id="630700"/>
    <lineage>
        <taxon>Eukaryota</taxon>
        <taxon>Discoba</taxon>
        <taxon>Euglenozoa</taxon>
        <taxon>Kinetoplastea</taxon>
        <taxon>Metakinetoplastina</taxon>
        <taxon>Trypanosomatida</taxon>
        <taxon>Trypanosomatidae</taxon>
        <taxon>Trypanosoma</taxon>
    </lineage>
</organism>
<dbReference type="GO" id="GO:0006886">
    <property type="term" value="P:intracellular protein transport"/>
    <property type="evidence" value="ECO:0007669"/>
    <property type="project" value="TreeGrafter"/>
</dbReference>
<comment type="subcellular location">
    <subcellularLocation>
        <location evidence="1">Golgi apparatus membrane</location>
        <topology evidence="1">Single-pass type IV membrane protein</topology>
    </subcellularLocation>
</comment>
<dbReference type="EMBL" id="QSBY01000010">
    <property type="protein sequence ID" value="RHW69479.1"/>
    <property type="molecule type" value="Genomic_DNA"/>
</dbReference>
<dbReference type="PANTHER" id="PTHR19957:SF83">
    <property type="entry name" value="SYNTAXIN-16"/>
    <property type="match status" value="1"/>
</dbReference>
<name>A0A3L6KYP8_9TRYP</name>
<keyword evidence="6" id="KW-1133">Transmembrane helix</keyword>
<dbReference type="GO" id="GO:0005484">
    <property type="term" value="F:SNAP receptor activity"/>
    <property type="evidence" value="ECO:0007669"/>
    <property type="project" value="TreeGrafter"/>
</dbReference>
<dbReference type="GO" id="GO:0000149">
    <property type="term" value="F:SNARE binding"/>
    <property type="evidence" value="ECO:0007669"/>
    <property type="project" value="TreeGrafter"/>
</dbReference>
<dbReference type="GO" id="GO:0000139">
    <property type="term" value="C:Golgi membrane"/>
    <property type="evidence" value="ECO:0007669"/>
    <property type="project" value="UniProtKB-SubCell"/>
</dbReference>
<dbReference type="Gene3D" id="1.20.58.70">
    <property type="match status" value="1"/>
</dbReference>
<dbReference type="SUPFAM" id="SSF47661">
    <property type="entry name" value="t-snare proteins"/>
    <property type="match status" value="1"/>
</dbReference>
<dbReference type="GO" id="GO:0048278">
    <property type="term" value="P:vesicle docking"/>
    <property type="evidence" value="ECO:0007669"/>
    <property type="project" value="TreeGrafter"/>
</dbReference>
<dbReference type="InterPro" id="IPR045242">
    <property type="entry name" value="Syntaxin"/>
</dbReference>
<keyword evidence="9" id="KW-0472">Membrane</keyword>
<evidence type="ECO:0000256" key="7">
    <source>
        <dbReference type="ARBA" id="ARBA00023034"/>
    </source>
</evidence>
<dbReference type="AlphaFoldDB" id="A0A3L6KYP8"/>
<evidence type="ECO:0000259" key="10">
    <source>
        <dbReference type="PROSITE" id="PS50192"/>
    </source>
</evidence>
<evidence type="ECO:0000256" key="2">
    <source>
        <dbReference type="ARBA" id="ARBA00009063"/>
    </source>
</evidence>
<evidence type="ECO:0000313" key="11">
    <source>
        <dbReference type="EMBL" id="RHW69479.1"/>
    </source>
</evidence>
<dbReference type="GO" id="GO:0006906">
    <property type="term" value="P:vesicle fusion"/>
    <property type="evidence" value="ECO:0007669"/>
    <property type="project" value="TreeGrafter"/>
</dbReference>
<dbReference type="PANTHER" id="PTHR19957">
    <property type="entry name" value="SYNTAXIN"/>
    <property type="match status" value="1"/>
</dbReference>
<dbReference type="CDD" id="cd15845">
    <property type="entry name" value="SNARE_syntaxin16"/>
    <property type="match status" value="1"/>
</dbReference>
<evidence type="ECO:0000256" key="5">
    <source>
        <dbReference type="ARBA" id="ARBA00022927"/>
    </source>
</evidence>
<dbReference type="PROSITE" id="PS50192">
    <property type="entry name" value="T_SNARE"/>
    <property type="match status" value="1"/>
</dbReference>
<keyword evidence="3" id="KW-0813">Transport</keyword>
<dbReference type="InterPro" id="IPR010989">
    <property type="entry name" value="SNARE"/>
</dbReference>
<comment type="caution">
    <text evidence="11">The sequence shown here is derived from an EMBL/GenBank/DDBJ whole genome shotgun (WGS) entry which is preliminary data.</text>
</comment>
<keyword evidence="5" id="KW-0653">Protein transport</keyword>
<evidence type="ECO:0000256" key="8">
    <source>
        <dbReference type="ARBA" id="ARBA00023054"/>
    </source>
</evidence>
<gene>
    <name evidence="11" type="ORF">DPX39_100126100</name>
</gene>
<protein>
    <submittedName>
        <fullName evidence="11">Putative QA-SNARE protein</fullName>
    </submittedName>
</protein>
<evidence type="ECO:0000256" key="6">
    <source>
        <dbReference type="ARBA" id="ARBA00022989"/>
    </source>
</evidence>
<evidence type="ECO:0000256" key="3">
    <source>
        <dbReference type="ARBA" id="ARBA00022448"/>
    </source>
</evidence>
<keyword evidence="8" id="KW-0175">Coiled coil</keyword>
<evidence type="ECO:0000256" key="1">
    <source>
        <dbReference type="ARBA" id="ARBA00004409"/>
    </source>
</evidence>
<comment type="similarity">
    <text evidence="2">Belongs to the syntaxin family.</text>
</comment>
<keyword evidence="4" id="KW-0812">Transmembrane</keyword>
<sequence>MDTSSELFIRDRFSEFVCKRSALCGSGVQSLPYVSSIAVDSNVETVGCGNPPWCRAVEGFSALERTVREKLKRLFERQYEFLQPKFVSDEEEENMRQGEIGKEAQEVQKLLKELERMVSGCDLHRRAPSEDERRVSCNVKRYLSLHLLELTQMFRGGQILFATKLKQREEKVNRYKLIGSPEAHRRMEQEDRITHYLEKGYTQTDIKELLLEDEREQRVGREISEIVESIKELHTVFEGLNSLVVDQGSALDRIDVVIQQTRTSVADGVTMLKDARNNSSSCTLM</sequence>
<evidence type="ECO:0000256" key="9">
    <source>
        <dbReference type="ARBA" id="ARBA00023136"/>
    </source>
</evidence>